<reference evidence="5 6" key="1">
    <citation type="submission" date="2018-09" db="EMBL/GenBank/DDBJ databases">
        <title>Genome sequencing of Nocardioides immobilis CCTCC AB 2017083 for comparison to Nocardioides silvaticus.</title>
        <authorList>
            <person name="Li C."/>
            <person name="Wang G."/>
        </authorList>
    </citation>
    <scope>NUCLEOTIDE SEQUENCE [LARGE SCALE GENOMIC DNA]</scope>
    <source>
        <strain evidence="5 6">CCTCC AB 2017083</strain>
    </source>
</reference>
<dbReference type="PRINTS" id="PR00081">
    <property type="entry name" value="GDHRDH"/>
</dbReference>
<dbReference type="PRINTS" id="PR00080">
    <property type="entry name" value="SDRFAMILY"/>
</dbReference>
<accession>A0A417Y114</accession>
<dbReference type="PANTHER" id="PTHR42760:SF40">
    <property type="entry name" value="3-OXOACYL-[ACYL-CARRIER-PROTEIN] REDUCTASE, CHLOROPLASTIC"/>
    <property type="match status" value="1"/>
</dbReference>
<dbReference type="InterPro" id="IPR057326">
    <property type="entry name" value="KR_dom"/>
</dbReference>
<evidence type="ECO:0000256" key="2">
    <source>
        <dbReference type="ARBA" id="ARBA00022857"/>
    </source>
</evidence>
<dbReference type="OrthoDB" id="9808187at2"/>
<name>A0A417Y114_9ACTN</name>
<sequence length="253" mass="26362">MTDLSGRVAIVTGAAQGIGAAVAERLAADGAAVAVVDLNLEGAEEVADVIRQRGGSAIAVRCDVGNAIDVAQAVERAAAELGPVGVLVNNAGVLRDNMLFKMTEEDWDTVLDTHLKGTFLFTKAAQAHMVKANWGKVVNVSSVAALGKVGQSNYSAAKAGIQAITKTHALELGRFNINVNSIAPGFVETPMIRSTAERRGLDYEKYKQGIIDANPMRRVAMPSDIAGVVSLLCSDDASFVNGQVVYVAGGPRA</sequence>
<dbReference type="GO" id="GO:0016616">
    <property type="term" value="F:oxidoreductase activity, acting on the CH-OH group of donors, NAD or NADP as acceptor"/>
    <property type="evidence" value="ECO:0007669"/>
    <property type="project" value="UniProtKB-ARBA"/>
</dbReference>
<evidence type="ECO:0000313" key="6">
    <source>
        <dbReference type="Proteomes" id="UP000283644"/>
    </source>
</evidence>
<comment type="caution">
    <text evidence="5">The sequence shown here is derived from an EMBL/GenBank/DDBJ whole genome shotgun (WGS) entry which is preliminary data.</text>
</comment>
<dbReference type="RefSeq" id="WP_118926043.1">
    <property type="nucleotide sequence ID" value="NZ_QXGH01000018.1"/>
</dbReference>
<proteinExistence type="inferred from homology"/>
<comment type="similarity">
    <text evidence="1">Belongs to the short-chain dehydrogenases/reductases (SDR) family.</text>
</comment>
<dbReference type="PANTHER" id="PTHR42760">
    <property type="entry name" value="SHORT-CHAIN DEHYDROGENASES/REDUCTASES FAMILY MEMBER"/>
    <property type="match status" value="1"/>
</dbReference>
<protein>
    <submittedName>
        <fullName evidence="5">SDR family oxidoreductase</fullName>
    </submittedName>
</protein>
<dbReference type="FunFam" id="3.40.50.720:FF:000115">
    <property type="entry name" value="3-oxoacyl-[acyl-carrier-protein] reductase FabG"/>
    <property type="match status" value="1"/>
</dbReference>
<dbReference type="InterPro" id="IPR002347">
    <property type="entry name" value="SDR_fam"/>
</dbReference>
<dbReference type="Proteomes" id="UP000283644">
    <property type="component" value="Unassembled WGS sequence"/>
</dbReference>
<gene>
    <name evidence="5" type="ORF">D0Z08_14915</name>
</gene>
<organism evidence="5 6">
    <name type="scientific">Nocardioides immobilis</name>
    <dbReference type="NCBI Taxonomy" id="2049295"/>
    <lineage>
        <taxon>Bacteria</taxon>
        <taxon>Bacillati</taxon>
        <taxon>Actinomycetota</taxon>
        <taxon>Actinomycetes</taxon>
        <taxon>Propionibacteriales</taxon>
        <taxon>Nocardioidaceae</taxon>
        <taxon>Nocardioides</taxon>
    </lineage>
</organism>
<evidence type="ECO:0000256" key="1">
    <source>
        <dbReference type="ARBA" id="ARBA00006484"/>
    </source>
</evidence>
<dbReference type="InterPro" id="IPR036291">
    <property type="entry name" value="NAD(P)-bd_dom_sf"/>
</dbReference>
<evidence type="ECO:0000259" key="4">
    <source>
        <dbReference type="SMART" id="SM00822"/>
    </source>
</evidence>
<feature type="domain" description="Ketoreductase" evidence="4">
    <location>
        <begin position="7"/>
        <end position="185"/>
    </location>
</feature>
<dbReference type="SMART" id="SM00822">
    <property type="entry name" value="PKS_KR"/>
    <property type="match status" value="1"/>
</dbReference>
<dbReference type="EMBL" id="QXGH01000018">
    <property type="protein sequence ID" value="RHW26257.1"/>
    <property type="molecule type" value="Genomic_DNA"/>
</dbReference>
<dbReference type="SUPFAM" id="SSF51735">
    <property type="entry name" value="NAD(P)-binding Rossmann-fold domains"/>
    <property type="match status" value="1"/>
</dbReference>
<dbReference type="Pfam" id="PF13561">
    <property type="entry name" value="adh_short_C2"/>
    <property type="match status" value="1"/>
</dbReference>
<keyword evidence="2" id="KW-0521">NADP</keyword>
<keyword evidence="6" id="KW-1185">Reference proteome</keyword>
<dbReference type="Gene3D" id="3.40.50.720">
    <property type="entry name" value="NAD(P)-binding Rossmann-like Domain"/>
    <property type="match status" value="1"/>
</dbReference>
<dbReference type="InterPro" id="IPR020904">
    <property type="entry name" value="Sc_DH/Rdtase_CS"/>
</dbReference>
<dbReference type="PROSITE" id="PS00061">
    <property type="entry name" value="ADH_SHORT"/>
    <property type="match status" value="1"/>
</dbReference>
<evidence type="ECO:0000256" key="3">
    <source>
        <dbReference type="ARBA" id="ARBA00023002"/>
    </source>
</evidence>
<keyword evidence="3" id="KW-0560">Oxidoreductase</keyword>
<evidence type="ECO:0000313" key="5">
    <source>
        <dbReference type="EMBL" id="RHW26257.1"/>
    </source>
</evidence>
<dbReference type="AlphaFoldDB" id="A0A417Y114"/>
<dbReference type="GO" id="GO:0030497">
    <property type="term" value="P:fatty acid elongation"/>
    <property type="evidence" value="ECO:0007669"/>
    <property type="project" value="TreeGrafter"/>
</dbReference>